<keyword evidence="1 2" id="KW-0597">Phosphoprotein</keyword>
<dbReference type="InterPro" id="IPR001789">
    <property type="entry name" value="Sig_transdc_resp-reg_receiver"/>
</dbReference>
<evidence type="ECO:0000256" key="2">
    <source>
        <dbReference type="PROSITE-ProRule" id="PRU00169"/>
    </source>
</evidence>
<feature type="modified residue" description="4-aspartylphosphate" evidence="2">
    <location>
        <position position="58"/>
    </location>
</feature>
<evidence type="ECO:0000313" key="4">
    <source>
        <dbReference type="EMBL" id="TVV73792.1"/>
    </source>
</evidence>
<comment type="caution">
    <text evidence="4">The sequence shown here is derived from an EMBL/GenBank/DDBJ whole genome shotgun (WGS) entry which is preliminary data.</text>
</comment>
<dbReference type="Pfam" id="PF00072">
    <property type="entry name" value="Response_reg"/>
    <property type="match status" value="1"/>
</dbReference>
<dbReference type="Gene3D" id="3.40.50.2300">
    <property type="match status" value="1"/>
</dbReference>
<evidence type="ECO:0000259" key="3">
    <source>
        <dbReference type="PROSITE" id="PS50110"/>
    </source>
</evidence>
<dbReference type="GO" id="GO:0000160">
    <property type="term" value="P:phosphorelay signal transduction system"/>
    <property type="evidence" value="ECO:0007669"/>
    <property type="project" value="InterPro"/>
</dbReference>
<gene>
    <name evidence="4" type="ORF">FOY91_11495</name>
</gene>
<reference evidence="4 5" key="1">
    <citation type="submission" date="2019-07" db="EMBL/GenBank/DDBJ databases">
        <title>Sphingomonas solaris sp. nov., isolated from a solar panel from Boston, Massachusetts.</title>
        <authorList>
            <person name="Tanner K."/>
            <person name="Pascual J."/>
            <person name="Mancuso C."/>
            <person name="Pereto J."/>
            <person name="Khalil A."/>
            <person name="Vilanova C."/>
        </authorList>
    </citation>
    <scope>NUCLEOTIDE SEQUENCE [LARGE SCALE GENOMIC DNA]</scope>
    <source>
        <strain evidence="4 5">R4DWN</strain>
    </source>
</reference>
<dbReference type="PANTHER" id="PTHR44591">
    <property type="entry name" value="STRESS RESPONSE REGULATOR PROTEIN 1"/>
    <property type="match status" value="1"/>
</dbReference>
<dbReference type="PANTHER" id="PTHR44591:SF3">
    <property type="entry name" value="RESPONSE REGULATORY DOMAIN-CONTAINING PROTEIN"/>
    <property type="match status" value="1"/>
</dbReference>
<name>A0A558R374_9SPHN</name>
<feature type="domain" description="Response regulatory" evidence="3">
    <location>
        <begin position="6"/>
        <end position="125"/>
    </location>
</feature>
<evidence type="ECO:0000313" key="5">
    <source>
        <dbReference type="Proteomes" id="UP000318681"/>
    </source>
</evidence>
<dbReference type="SUPFAM" id="SSF52172">
    <property type="entry name" value="CheY-like"/>
    <property type="match status" value="1"/>
</dbReference>
<dbReference type="RefSeq" id="WP_145151732.1">
    <property type="nucleotide sequence ID" value="NZ_VNIM01000042.1"/>
</dbReference>
<dbReference type="SMART" id="SM00448">
    <property type="entry name" value="REC"/>
    <property type="match status" value="1"/>
</dbReference>
<dbReference type="AlphaFoldDB" id="A0A558R374"/>
<dbReference type="InterPro" id="IPR011006">
    <property type="entry name" value="CheY-like_superfamily"/>
</dbReference>
<dbReference type="EMBL" id="VNIM01000042">
    <property type="protein sequence ID" value="TVV73792.1"/>
    <property type="molecule type" value="Genomic_DNA"/>
</dbReference>
<dbReference type="PROSITE" id="PS50110">
    <property type="entry name" value="RESPONSE_REGULATORY"/>
    <property type="match status" value="1"/>
</dbReference>
<dbReference type="Proteomes" id="UP000318681">
    <property type="component" value="Unassembled WGS sequence"/>
</dbReference>
<dbReference type="InterPro" id="IPR050595">
    <property type="entry name" value="Bact_response_regulator"/>
</dbReference>
<sequence>MTTPLTVLYVDDDDDIRSIATMSLELDPDMTVAAAASGAEALALLEDESLRPDVILLDVMMPEMDGPTLARHLCVMPRLRGVPLLFMTARARQADIAGYYALGAAAVISKPFDPLGLAAEIRAVLARIEG</sequence>
<proteinExistence type="predicted"/>
<protein>
    <submittedName>
        <fullName evidence="4">Response regulator</fullName>
    </submittedName>
</protein>
<evidence type="ECO:0000256" key="1">
    <source>
        <dbReference type="ARBA" id="ARBA00022553"/>
    </source>
</evidence>
<dbReference type="OrthoDB" id="9800897at2"/>
<organism evidence="4 5">
    <name type="scientific">Alterirhizorhabdus solaris</name>
    <dbReference type="NCBI Taxonomy" id="2529389"/>
    <lineage>
        <taxon>Bacteria</taxon>
        <taxon>Pseudomonadati</taxon>
        <taxon>Pseudomonadota</taxon>
        <taxon>Alphaproteobacteria</taxon>
        <taxon>Sphingomonadales</taxon>
        <taxon>Rhizorhabdaceae</taxon>
        <taxon>Alterirhizorhabdus</taxon>
    </lineage>
</organism>
<accession>A0A558R374</accession>
<keyword evidence="5" id="KW-1185">Reference proteome</keyword>